<evidence type="ECO:0000313" key="1">
    <source>
        <dbReference type="EMBL" id="KJE24680.1"/>
    </source>
</evidence>
<reference evidence="1 2" key="2">
    <citation type="journal article" date="2016" name="Genome Announc.">
        <title>Permanent Draft Genome Sequences for Two Variants of Frankia sp. Strain CpI1, the First Frankia Strain Isolated from Root Nodules of Comptonia peregrina.</title>
        <authorList>
            <person name="Oshone R."/>
            <person name="Hurst S.G.IV."/>
            <person name="Abebe-Akele F."/>
            <person name="Simpson S."/>
            <person name="Morris K."/>
            <person name="Thomas W.K."/>
            <person name="Tisa L.S."/>
        </authorList>
    </citation>
    <scope>NUCLEOTIDE SEQUENCE [LARGE SCALE GENOMIC DNA]</scope>
    <source>
        <strain evidence="2">CpI1-S</strain>
    </source>
</reference>
<dbReference type="EMBL" id="JYFN01000005">
    <property type="protein sequence ID" value="KJE24680.1"/>
    <property type="molecule type" value="Genomic_DNA"/>
</dbReference>
<organism evidence="1 2">
    <name type="scientific">Frankia torreyi</name>
    <dbReference type="NCBI Taxonomy" id="1856"/>
    <lineage>
        <taxon>Bacteria</taxon>
        <taxon>Bacillati</taxon>
        <taxon>Actinomycetota</taxon>
        <taxon>Actinomycetes</taxon>
        <taxon>Frankiales</taxon>
        <taxon>Frankiaceae</taxon>
        <taxon>Frankia</taxon>
    </lineage>
</organism>
<proteinExistence type="predicted"/>
<evidence type="ECO:0000313" key="2">
    <source>
        <dbReference type="Proteomes" id="UP000032545"/>
    </source>
</evidence>
<name>A0A0D8BKQ0_9ACTN</name>
<dbReference type="Proteomes" id="UP000032545">
    <property type="component" value="Unassembled WGS sequence"/>
</dbReference>
<accession>A0A0D8BKQ0</accession>
<dbReference type="PATRIC" id="fig|1502723.3.peg.4318"/>
<dbReference type="SUPFAM" id="SSF57938">
    <property type="entry name" value="DnaJ/Hsp40 cysteine-rich domain"/>
    <property type="match status" value="1"/>
</dbReference>
<protein>
    <submittedName>
        <fullName evidence="1">Uncharacterized protein</fullName>
    </submittedName>
</protein>
<comment type="caution">
    <text evidence="1">The sequence shown here is derived from an EMBL/GenBank/DDBJ whole genome shotgun (WGS) entry which is preliminary data.</text>
</comment>
<dbReference type="InterPro" id="IPR036410">
    <property type="entry name" value="HSP_DnaJ_Cys-rich_dom_sf"/>
</dbReference>
<sequence length="64" mass="6644">MSTASQPEEDDAAPEHLPIQVCKACNGLGEQLVVFATARGGFVPACRSCVVCQGRGRTALCPPV</sequence>
<reference evidence="2" key="1">
    <citation type="submission" date="2015-02" db="EMBL/GenBank/DDBJ databases">
        <title>Draft Genome of Frankia sp. CpI1-S.</title>
        <authorList>
            <person name="Oshone R.T."/>
            <person name="Ngom M."/>
            <person name="Ghodhbane-Gtari F."/>
            <person name="Gtari M."/>
            <person name="Morris K."/>
            <person name="Thomas K."/>
            <person name="Sen A."/>
            <person name="Tisa L.S."/>
        </authorList>
    </citation>
    <scope>NUCLEOTIDE SEQUENCE [LARGE SCALE GENOMIC DNA]</scope>
    <source>
        <strain evidence="2">CpI1-S</strain>
    </source>
</reference>
<dbReference type="RefSeq" id="WP_044883789.1">
    <property type="nucleotide sequence ID" value="NZ_JYFN01000005.1"/>
</dbReference>
<dbReference type="AlphaFoldDB" id="A0A0D8BKQ0"/>
<gene>
    <name evidence="1" type="ORF">FF36_01054</name>
</gene>
<keyword evidence="2" id="KW-1185">Reference proteome</keyword>
<dbReference type="OrthoDB" id="3214886at2"/>